<sequence length="122" mass="12957">MASERGTSGRLIALVATLASLLTGCVPAGYRYEGGTFIANPESPSESTAELLVWCQPAGFDRPVPRSVCQAATERLPQPSIEAVDAQKLAIRQCVDRVTASGYVENRAGEIYGLCTRATPVQ</sequence>
<reference evidence="1 2" key="1">
    <citation type="submission" date="2020-04" db="EMBL/GenBank/DDBJ databases">
        <authorList>
            <person name="De Canck E."/>
        </authorList>
    </citation>
    <scope>NUCLEOTIDE SEQUENCE [LARGE SCALE GENOMIC DNA]</scope>
    <source>
        <strain evidence="1 2">LMG 28138</strain>
    </source>
</reference>
<evidence type="ECO:0000313" key="2">
    <source>
        <dbReference type="Proteomes" id="UP000494115"/>
    </source>
</evidence>
<proteinExistence type="predicted"/>
<name>A0A6S7C507_9BURK</name>
<gene>
    <name evidence="1" type="ORF">LMG28138_01183</name>
</gene>
<dbReference type="AlphaFoldDB" id="A0A6S7C507"/>
<evidence type="ECO:0008006" key="3">
    <source>
        <dbReference type="Google" id="ProtNLM"/>
    </source>
</evidence>
<dbReference type="PROSITE" id="PS51257">
    <property type="entry name" value="PROKAR_LIPOPROTEIN"/>
    <property type="match status" value="1"/>
</dbReference>
<keyword evidence="2" id="KW-1185">Reference proteome</keyword>
<protein>
    <recommendedName>
        <fullName evidence="3">Lipoprotein</fullName>
    </recommendedName>
</protein>
<dbReference type="EMBL" id="CADIKM010000004">
    <property type="protein sequence ID" value="CAB3781347.1"/>
    <property type="molecule type" value="Genomic_DNA"/>
</dbReference>
<dbReference type="Proteomes" id="UP000494115">
    <property type="component" value="Unassembled WGS sequence"/>
</dbReference>
<dbReference type="RefSeq" id="WP_175103724.1">
    <property type="nucleotide sequence ID" value="NZ_CADIKM010000004.1"/>
</dbReference>
<evidence type="ECO:0000313" key="1">
    <source>
        <dbReference type="EMBL" id="CAB3781347.1"/>
    </source>
</evidence>
<accession>A0A6S7C507</accession>
<organism evidence="1 2">
    <name type="scientific">Pararobbsia alpina</name>
    <dbReference type="NCBI Taxonomy" id="621374"/>
    <lineage>
        <taxon>Bacteria</taxon>
        <taxon>Pseudomonadati</taxon>
        <taxon>Pseudomonadota</taxon>
        <taxon>Betaproteobacteria</taxon>
        <taxon>Burkholderiales</taxon>
        <taxon>Burkholderiaceae</taxon>
        <taxon>Pararobbsia</taxon>
    </lineage>
</organism>